<dbReference type="GO" id="GO:0004792">
    <property type="term" value="F:thiosulfate-cyanide sulfurtransferase activity"/>
    <property type="evidence" value="ECO:0007669"/>
    <property type="project" value="InterPro"/>
</dbReference>
<evidence type="ECO:0000259" key="3">
    <source>
        <dbReference type="PROSITE" id="PS50206"/>
    </source>
</evidence>
<proteinExistence type="predicted"/>
<feature type="domain" description="Rhodanese" evidence="3">
    <location>
        <begin position="165"/>
        <end position="275"/>
    </location>
</feature>
<dbReference type="InterPro" id="IPR001307">
    <property type="entry name" value="Thiosulphate_STrfase_CS"/>
</dbReference>
<accession>A0A920C7Z3</accession>
<evidence type="ECO:0000256" key="2">
    <source>
        <dbReference type="ARBA" id="ARBA00022737"/>
    </source>
</evidence>
<dbReference type="Pfam" id="PF00581">
    <property type="entry name" value="Rhodanese"/>
    <property type="match status" value="2"/>
</dbReference>
<dbReference type="InterPro" id="IPR036873">
    <property type="entry name" value="Rhodanese-like_dom_sf"/>
</dbReference>
<dbReference type="PANTHER" id="PTHR11364:SF27">
    <property type="entry name" value="SULFURTRANSFERASE"/>
    <property type="match status" value="1"/>
</dbReference>
<evidence type="ECO:0000313" key="4">
    <source>
        <dbReference type="EMBL" id="GIO29380.1"/>
    </source>
</evidence>
<evidence type="ECO:0000313" key="5">
    <source>
        <dbReference type="Proteomes" id="UP000679779"/>
    </source>
</evidence>
<protein>
    <submittedName>
        <fullName evidence="4">Thiosulfate sulfurtransferase</fullName>
    </submittedName>
</protein>
<comment type="caution">
    <text evidence="4">The sequence shown here is derived from an EMBL/GenBank/DDBJ whole genome shotgun (WGS) entry which is preliminary data.</text>
</comment>
<dbReference type="Proteomes" id="UP000679779">
    <property type="component" value="Unassembled WGS sequence"/>
</dbReference>
<dbReference type="InterPro" id="IPR001763">
    <property type="entry name" value="Rhodanese-like_dom"/>
</dbReference>
<dbReference type="AlphaFoldDB" id="A0A920C7Z3"/>
<gene>
    <name evidence="4" type="ORF">J2TS6_05210</name>
</gene>
<dbReference type="CDD" id="cd01449">
    <property type="entry name" value="TST_Repeat_2"/>
    <property type="match status" value="1"/>
</dbReference>
<evidence type="ECO:0000256" key="1">
    <source>
        <dbReference type="ARBA" id="ARBA00022679"/>
    </source>
</evidence>
<name>A0A920C7Z3_9BACL</name>
<dbReference type="Gene3D" id="3.40.250.10">
    <property type="entry name" value="Rhodanese-like domain"/>
    <property type="match status" value="2"/>
</dbReference>
<dbReference type="EMBL" id="BORQ01000001">
    <property type="protein sequence ID" value="GIO29380.1"/>
    <property type="molecule type" value="Genomic_DNA"/>
</dbReference>
<keyword evidence="5" id="KW-1185">Reference proteome</keyword>
<feature type="domain" description="Rhodanese" evidence="3">
    <location>
        <begin position="16"/>
        <end position="135"/>
    </location>
</feature>
<dbReference type="PANTHER" id="PTHR11364">
    <property type="entry name" value="THIOSULFATE SULFERTANSFERASE"/>
    <property type="match status" value="1"/>
</dbReference>
<keyword evidence="2" id="KW-0677">Repeat</keyword>
<reference evidence="4" key="1">
    <citation type="submission" date="2021-03" db="EMBL/GenBank/DDBJ databases">
        <title>Antimicrobial resistance genes in bacteria isolated from Japanese honey, and their potential for conferring macrolide and lincosamide resistance in the American foulbrood pathogen Paenibacillus larvae.</title>
        <authorList>
            <person name="Okamoto M."/>
            <person name="Kumagai M."/>
            <person name="Kanamori H."/>
            <person name="Takamatsu D."/>
        </authorList>
    </citation>
    <scope>NUCLEOTIDE SEQUENCE</scope>
    <source>
        <strain evidence="4">J2TS6</strain>
    </source>
</reference>
<dbReference type="SMART" id="SM00450">
    <property type="entry name" value="RHOD"/>
    <property type="match status" value="2"/>
</dbReference>
<keyword evidence="1" id="KW-0808">Transferase</keyword>
<dbReference type="PROSITE" id="PS50206">
    <property type="entry name" value="RHODANESE_3"/>
    <property type="match status" value="2"/>
</dbReference>
<organism evidence="4 5">
    <name type="scientific">Paenibacillus albilobatus</name>
    <dbReference type="NCBI Taxonomy" id="2716884"/>
    <lineage>
        <taxon>Bacteria</taxon>
        <taxon>Bacillati</taxon>
        <taxon>Bacillota</taxon>
        <taxon>Bacilli</taxon>
        <taxon>Bacillales</taxon>
        <taxon>Paenibacillaceae</taxon>
        <taxon>Paenibacillus</taxon>
    </lineage>
</organism>
<dbReference type="SUPFAM" id="SSF52821">
    <property type="entry name" value="Rhodanese/Cell cycle control phosphatase"/>
    <property type="match status" value="2"/>
</dbReference>
<dbReference type="PROSITE" id="PS00380">
    <property type="entry name" value="RHODANESE_1"/>
    <property type="match status" value="1"/>
</dbReference>
<sequence>MMSAIVSKPWVLARMYEPDVTIVDCRFELGKPEAGKEAYEREHIPGAIYLDLEKDLSSPVREHGGRHPLPDPEQLSRTLAKNGVSPETRIIAYDDQGGLYASRLWWQLKYLGHGQAFVMNEGFSAWKAAGYPVTADQPIRVPASYGYTLHPELLASMEDVRDASGRDDVIVIDSRDPRRYRGLDETMDPVAGHIPGAKNKFWKLLLDDSGKWIAADRLQEHYKEFPRDKEIIVYCGSGVSACPNFIGLKEAGYENVKLYSGSWSDWISYSENPIATGEE</sequence>
<dbReference type="InterPro" id="IPR045078">
    <property type="entry name" value="TST/MPST-like"/>
</dbReference>
<dbReference type="CDD" id="cd01448">
    <property type="entry name" value="TST_Repeat_1"/>
    <property type="match status" value="1"/>
</dbReference>